<dbReference type="PROSITE" id="PS50109">
    <property type="entry name" value="HIS_KIN"/>
    <property type="match status" value="1"/>
</dbReference>
<comment type="caution">
    <text evidence="10">The sequence shown here is derived from an EMBL/GenBank/DDBJ whole genome shotgun (WGS) entry which is preliminary data.</text>
</comment>
<dbReference type="SUPFAM" id="SSF55874">
    <property type="entry name" value="ATPase domain of HSP90 chaperone/DNA topoisomerase II/histidine kinase"/>
    <property type="match status" value="1"/>
</dbReference>
<accession>A0A8J7CKU5</accession>
<evidence type="ECO:0000256" key="1">
    <source>
        <dbReference type="ARBA" id="ARBA00000085"/>
    </source>
</evidence>
<feature type="domain" description="Histidine kinase" evidence="9">
    <location>
        <begin position="444"/>
        <end position="660"/>
    </location>
</feature>
<feature type="transmembrane region" description="Helical" evidence="8">
    <location>
        <begin position="383"/>
        <end position="402"/>
    </location>
</feature>
<dbReference type="SUPFAM" id="SSF63829">
    <property type="entry name" value="Calcium-dependent phosphotriesterase"/>
    <property type="match status" value="1"/>
</dbReference>
<evidence type="ECO:0000313" key="11">
    <source>
        <dbReference type="Proteomes" id="UP000648239"/>
    </source>
</evidence>
<sequence>SVIRAEGSTRFDYITSLFRDSKETLWVGTSGGGLRERLADGGFREYTKQDGLSSLLISAIGEDHAGVLWVGTADSLERWSGDRFVSVETPDSLDHNMVHVIFTDSRGDLWVGREWGLTRIGAGGMQVYGVEDGLASETVYALHEDERGDLWIGTTGGLSRYRDGAFVSLKRTDGLPDSGIYTMMEDDRDHLWMTANRGVIRIAKSQAESFWNGEIDKVRPALYGRSAGLRSTECSGGLQPAGFEDESGRLWFATVQGVVTIHPDELGPPRQPPGVVLDRAFVDRRSVDLYSPVELRHGDGEMEFQYAAVSLMDASDIRFRYRLDGFDETWREVGSQQVARYTNVPPGHYRFRVAASHGAGSWAENEAVLEVGLLPRFYQTNTFLAVVILGALLAAGSGYTLWTRQARARRRRLESLVAERTRSLKEATRKLEGLTRRQSDFVSGISHELKTPLTLIRLYAETLLENVGSTQEKRIGYSRIIVREVERLTRLVDRVLDFSRIEHRVKRYELQDGDLAGTVVDTAGAYESYLKEAGFTIRLDVDRPVPIVRFDADAIAMAVINLLENAAKYSGGSKMIDLRVRSRNSSVVVEVQDQGVGIPEEEQERIFERFYRVASDPGSGDYGIGLFVVRDVVNAHDGRVEVDSEPGRGSTFRMIFPGVAT</sequence>
<dbReference type="Pfam" id="PF02518">
    <property type="entry name" value="HATPase_c"/>
    <property type="match status" value="1"/>
</dbReference>
<dbReference type="Gene3D" id="2.130.10.10">
    <property type="entry name" value="YVTN repeat-like/Quinoprotein amine dehydrogenase"/>
    <property type="match status" value="2"/>
</dbReference>
<dbReference type="Proteomes" id="UP000648239">
    <property type="component" value="Unassembled WGS sequence"/>
</dbReference>
<dbReference type="Pfam" id="PF00512">
    <property type="entry name" value="HisKA"/>
    <property type="match status" value="1"/>
</dbReference>
<dbReference type="EMBL" id="JACXWD010000012">
    <property type="protein sequence ID" value="MBD3867603.1"/>
    <property type="molecule type" value="Genomic_DNA"/>
</dbReference>
<keyword evidence="4" id="KW-0808">Transferase</keyword>
<gene>
    <name evidence="10" type="ORF">IFK94_05710</name>
</gene>
<dbReference type="SMART" id="SM00387">
    <property type="entry name" value="HATPase_c"/>
    <property type="match status" value="1"/>
</dbReference>
<feature type="non-terminal residue" evidence="10">
    <location>
        <position position="1"/>
    </location>
</feature>
<dbReference type="InterPro" id="IPR011123">
    <property type="entry name" value="Y_Y_Y"/>
</dbReference>
<organism evidence="10 11">
    <name type="scientific">Candidatus Polarisedimenticola svalbardensis</name>
    <dbReference type="NCBI Taxonomy" id="2886004"/>
    <lineage>
        <taxon>Bacteria</taxon>
        <taxon>Pseudomonadati</taxon>
        <taxon>Acidobacteriota</taxon>
        <taxon>Candidatus Polarisedimenticolia</taxon>
        <taxon>Candidatus Polarisedimenticolales</taxon>
        <taxon>Candidatus Polarisedimenticolaceae</taxon>
        <taxon>Candidatus Polarisedimenticola</taxon>
    </lineage>
</organism>
<dbReference type="PRINTS" id="PR00344">
    <property type="entry name" value="BCTRLSENSOR"/>
</dbReference>
<dbReference type="InterPro" id="IPR011110">
    <property type="entry name" value="Reg_prop"/>
</dbReference>
<dbReference type="SUPFAM" id="SSF47384">
    <property type="entry name" value="Homodimeric domain of signal transducing histidine kinase"/>
    <property type="match status" value="1"/>
</dbReference>
<dbReference type="InterPro" id="IPR003661">
    <property type="entry name" value="HisK_dim/P_dom"/>
</dbReference>
<dbReference type="PANTHER" id="PTHR43547">
    <property type="entry name" value="TWO-COMPONENT HISTIDINE KINASE"/>
    <property type="match status" value="1"/>
</dbReference>
<proteinExistence type="predicted"/>
<reference evidence="10 11" key="1">
    <citation type="submission" date="2020-08" db="EMBL/GenBank/DDBJ databases">
        <title>Acidobacteriota in marine sediments use diverse sulfur dissimilation pathways.</title>
        <authorList>
            <person name="Wasmund K."/>
        </authorList>
    </citation>
    <scope>NUCLEOTIDE SEQUENCE [LARGE SCALE GENOMIC DNA]</scope>
    <source>
        <strain evidence="10">MAG AM4</strain>
    </source>
</reference>
<dbReference type="Gene3D" id="3.30.565.10">
    <property type="entry name" value="Histidine kinase-like ATPase, C-terminal domain"/>
    <property type="match status" value="1"/>
</dbReference>
<evidence type="ECO:0000256" key="3">
    <source>
        <dbReference type="ARBA" id="ARBA00022553"/>
    </source>
</evidence>
<evidence type="ECO:0000256" key="7">
    <source>
        <dbReference type="ARBA" id="ARBA00023136"/>
    </source>
</evidence>
<dbReference type="InterPro" id="IPR003594">
    <property type="entry name" value="HATPase_dom"/>
</dbReference>
<dbReference type="FunFam" id="1.10.287.130:FF:000001">
    <property type="entry name" value="Two-component sensor histidine kinase"/>
    <property type="match status" value="1"/>
</dbReference>
<evidence type="ECO:0000256" key="2">
    <source>
        <dbReference type="ARBA" id="ARBA00012438"/>
    </source>
</evidence>
<keyword evidence="8" id="KW-0812">Transmembrane</keyword>
<dbReference type="InterPro" id="IPR036890">
    <property type="entry name" value="HATPase_C_sf"/>
</dbReference>
<evidence type="ECO:0000256" key="8">
    <source>
        <dbReference type="SAM" id="Phobius"/>
    </source>
</evidence>
<dbReference type="InterPro" id="IPR013783">
    <property type="entry name" value="Ig-like_fold"/>
</dbReference>
<dbReference type="GO" id="GO:0000155">
    <property type="term" value="F:phosphorelay sensor kinase activity"/>
    <property type="evidence" value="ECO:0007669"/>
    <property type="project" value="InterPro"/>
</dbReference>
<dbReference type="InterPro" id="IPR004358">
    <property type="entry name" value="Sig_transdc_His_kin-like_C"/>
</dbReference>
<dbReference type="Gene3D" id="2.60.40.10">
    <property type="entry name" value="Immunoglobulins"/>
    <property type="match status" value="1"/>
</dbReference>
<dbReference type="FunFam" id="3.30.565.10:FF:000006">
    <property type="entry name" value="Sensor histidine kinase WalK"/>
    <property type="match status" value="1"/>
</dbReference>
<keyword evidence="6" id="KW-0902">Two-component regulatory system</keyword>
<keyword evidence="7 8" id="KW-0472">Membrane</keyword>
<protein>
    <recommendedName>
        <fullName evidence="2">histidine kinase</fullName>
        <ecNumber evidence="2">2.7.13.3</ecNumber>
    </recommendedName>
</protein>
<evidence type="ECO:0000256" key="5">
    <source>
        <dbReference type="ARBA" id="ARBA00022777"/>
    </source>
</evidence>
<dbReference type="CDD" id="cd00075">
    <property type="entry name" value="HATPase"/>
    <property type="match status" value="1"/>
</dbReference>
<evidence type="ECO:0000256" key="6">
    <source>
        <dbReference type="ARBA" id="ARBA00023012"/>
    </source>
</evidence>
<dbReference type="CDD" id="cd00082">
    <property type="entry name" value="HisKA"/>
    <property type="match status" value="1"/>
</dbReference>
<dbReference type="InterPro" id="IPR015943">
    <property type="entry name" value="WD40/YVTN_repeat-like_dom_sf"/>
</dbReference>
<comment type="catalytic activity">
    <reaction evidence="1">
        <text>ATP + protein L-histidine = ADP + protein N-phospho-L-histidine.</text>
        <dbReference type="EC" id="2.7.13.3"/>
    </reaction>
</comment>
<keyword evidence="3" id="KW-0597">Phosphoprotein</keyword>
<dbReference type="Pfam" id="PF07494">
    <property type="entry name" value="Reg_prop"/>
    <property type="match status" value="2"/>
</dbReference>
<dbReference type="SMART" id="SM00388">
    <property type="entry name" value="HisKA"/>
    <property type="match status" value="1"/>
</dbReference>
<keyword evidence="8" id="KW-1133">Transmembrane helix</keyword>
<evidence type="ECO:0000313" key="10">
    <source>
        <dbReference type="EMBL" id="MBD3867603.1"/>
    </source>
</evidence>
<keyword evidence="5" id="KW-0418">Kinase</keyword>
<dbReference type="InterPro" id="IPR005467">
    <property type="entry name" value="His_kinase_dom"/>
</dbReference>
<dbReference type="EC" id="2.7.13.3" evidence="2"/>
<dbReference type="PANTHER" id="PTHR43547:SF2">
    <property type="entry name" value="HYBRID SIGNAL TRANSDUCTION HISTIDINE KINASE C"/>
    <property type="match status" value="1"/>
</dbReference>
<dbReference type="AlphaFoldDB" id="A0A8J7CKU5"/>
<dbReference type="InterPro" id="IPR036097">
    <property type="entry name" value="HisK_dim/P_sf"/>
</dbReference>
<evidence type="ECO:0000259" key="9">
    <source>
        <dbReference type="PROSITE" id="PS50109"/>
    </source>
</evidence>
<dbReference type="Pfam" id="PF07495">
    <property type="entry name" value="Y_Y_Y"/>
    <property type="match status" value="1"/>
</dbReference>
<dbReference type="Gene3D" id="1.10.287.130">
    <property type="match status" value="1"/>
</dbReference>
<evidence type="ECO:0000256" key="4">
    <source>
        <dbReference type="ARBA" id="ARBA00022679"/>
    </source>
</evidence>
<name>A0A8J7CKU5_9BACT</name>